<dbReference type="RefSeq" id="WP_134239096.1">
    <property type="nucleotide sequence ID" value="NZ_CP155620.1"/>
</dbReference>
<evidence type="ECO:0000259" key="3">
    <source>
        <dbReference type="SMART" id="SM00062"/>
    </source>
</evidence>
<dbReference type="SMART" id="SM00062">
    <property type="entry name" value="PBPb"/>
    <property type="match status" value="1"/>
</dbReference>
<organism evidence="4">
    <name type="scientific">Campylobacter sp. CCS1377</name>
    <dbReference type="NCBI Taxonomy" id="3158229"/>
    <lineage>
        <taxon>Bacteria</taxon>
        <taxon>Pseudomonadati</taxon>
        <taxon>Campylobacterota</taxon>
        <taxon>Epsilonproteobacteria</taxon>
        <taxon>Campylobacterales</taxon>
        <taxon>Campylobacteraceae</taxon>
        <taxon>Campylobacter</taxon>
    </lineage>
</organism>
<dbReference type="AlphaFoldDB" id="A0AAU7EA04"/>
<evidence type="ECO:0000256" key="2">
    <source>
        <dbReference type="SAM" id="SignalP"/>
    </source>
</evidence>
<dbReference type="PROSITE" id="PS51257">
    <property type="entry name" value="PROKAR_LIPOPROTEIN"/>
    <property type="match status" value="1"/>
</dbReference>
<name>A0AAU7EA04_9BACT</name>
<dbReference type="EMBL" id="CP155620">
    <property type="protein sequence ID" value="XBJ29974.1"/>
    <property type="molecule type" value="Genomic_DNA"/>
</dbReference>
<evidence type="ECO:0000256" key="1">
    <source>
        <dbReference type="ARBA" id="ARBA00022729"/>
    </source>
</evidence>
<dbReference type="Gene3D" id="3.40.190.10">
    <property type="entry name" value="Periplasmic binding protein-like II"/>
    <property type="match status" value="2"/>
</dbReference>
<gene>
    <name evidence="4" type="ORF">AAH949_03845</name>
</gene>
<reference evidence="4" key="1">
    <citation type="submission" date="2024-05" db="EMBL/GenBank/DDBJ databases">
        <title>Campylobacter coli isolated from environmental waters in Slovenia.</title>
        <authorList>
            <person name="Zautner A.E."/>
            <person name="Bunk B."/>
            <person name="Riedel T."/>
            <person name="Sproeer C."/>
        </authorList>
    </citation>
    <scope>NUCLEOTIDE SEQUENCE</scope>
    <source>
        <strain evidence="4">CCS1377</strain>
    </source>
</reference>
<dbReference type="SUPFAM" id="SSF53850">
    <property type="entry name" value="Periplasmic binding protein-like II"/>
    <property type="match status" value="1"/>
</dbReference>
<evidence type="ECO:0000313" key="4">
    <source>
        <dbReference type="EMBL" id="XBJ29974.1"/>
    </source>
</evidence>
<proteinExistence type="predicted"/>
<feature type="chain" id="PRO_5043380568" evidence="2">
    <location>
        <begin position="23"/>
        <end position="245"/>
    </location>
</feature>
<keyword evidence="1 2" id="KW-0732">Signal</keyword>
<dbReference type="Pfam" id="PF00497">
    <property type="entry name" value="SBP_bac_3"/>
    <property type="match status" value="1"/>
</dbReference>
<dbReference type="PANTHER" id="PTHR35936">
    <property type="entry name" value="MEMBRANE-BOUND LYTIC MUREIN TRANSGLYCOSYLASE F"/>
    <property type="match status" value="1"/>
</dbReference>
<feature type="domain" description="Solute-binding protein family 3/N-terminal" evidence="3">
    <location>
        <begin position="27"/>
        <end position="244"/>
    </location>
</feature>
<accession>A0AAU7EA04</accession>
<sequence length="245" mass="26952">MKKILLILVAVFGFLFTACSNADSNEAIRIGIAPNYKPFDYKENAKLTGFDVDLVEEIAKRENVKIEWVEMSFDGLISALKTGKIDMIASAMSLTPERSANMDFTDTYYNTKSLYLKRKADASLNTKEDLIGKSIGVQLGTLQEPTAKAIQDAKVEANEAIAVAIIALKAGKIDAVIADKDVSKGFLAENDDLEGFFEENDGSSGFSFAFDKGKNSQILAKFNKGIKDLQNDGTYQKLLEKYNLQ</sequence>
<protein>
    <submittedName>
        <fullName evidence="4">Transporter substrate-binding domain-containing protein</fullName>
    </submittedName>
</protein>
<dbReference type="InterPro" id="IPR001638">
    <property type="entry name" value="Solute-binding_3/MltF_N"/>
</dbReference>
<feature type="signal peptide" evidence="2">
    <location>
        <begin position="1"/>
        <end position="22"/>
    </location>
</feature>
<dbReference type="PANTHER" id="PTHR35936:SF17">
    <property type="entry name" value="ARGININE-BINDING EXTRACELLULAR PROTEIN ARTP"/>
    <property type="match status" value="1"/>
</dbReference>